<reference evidence="3" key="1">
    <citation type="journal article" date="2019" name="Int. J. Syst. Evol. Microbiol.">
        <title>The Global Catalogue of Microorganisms (GCM) 10K type strain sequencing project: providing services to taxonomists for standard genome sequencing and annotation.</title>
        <authorList>
            <consortium name="The Broad Institute Genomics Platform"/>
            <consortium name="The Broad Institute Genome Sequencing Center for Infectious Disease"/>
            <person name="Wu L."/>
            <person name="Ma J."/>
        </authorList>
    </citation>
    <scope>NUCLEOTIDE SEQUENCE [LARGE SCALE GENOMIC DNA]</scope>
    <source>
        <strain evidence="3">JCM 18961</strain>
    </source>
</reference>
<accession>A0ABP8XR19</accession>
<keyword evidence="1" id="KW-0472">Membrane</keyword>
<dbReference type="RefSeq" id="WP_345500796.1">
    <property type="nucleotide sequence ID" value="NZ_BAABLO010000001.1"/>
</dbReference>
<keyword evidence="1" id="KW-0812">Transmembrane</keyword>
<dbReference type="Proteomes" id="UP001500556">
    <property type="component" value="Unassembled WGS sequence"/>
</dbReference>
<evidence type="ECO:0008006" key="4">
    <source>
        <dbReference type="Google" id="ProtNLM"/>
    </source>
</evidence>
<organism evidence="2 3">
    <name type="scientific">Pedococcus ginsenosidimutans</name>
    <dbReference type="NCBI Taxonomy" id="490570"/>
    <lineage>
        <taxon>Bacteria</taxon>
        <taxon>Bacillati</taxon>
        <taxon>Actinomycetota</taxon>
        <taxon>Actinomycetes</taxon>
        <taxon>Micrococcales</taxon>
        <taxon>Intrasporangiaceae</taxon>
        <taxon>Pedococcus</taxon>
    </lineage>
</organism>
<sequence>MTAFYLYVPAVVLAVWLGHAAWSWTRPHRRDPFGVLLLAGLPVATLVAFVAFALAHDPERGQYDALPRGDHGDLRVRLLVVVLELVAAGVVVLALEGVLAAVRTSRRRRVGSAPPVRVPEGS</sequence>
<proteinExistence type="predicted"/>
<keyword evidence="1" id="KW-1133">Transmembrane helix</keyword>
<comment type="caution">
    <text evidence="2">The sequence shown here is derived from an EMBL/GenBank/DDBJ whole genome shotgun (WGS) entry which is preliminary data.</text>
</comment>
<evidence type="ECO:0000313" key="3">
    <source>
        <dbReference type="Proteomes" id="UP001500556"/>
    </source>
</evidence>
<feature type="transmembrane region" description="Helical" evidence="1">
    <location>
        <begin position="36"/>
        <end position="56"/>
    </location>
</feature>
<name>A0ABP8XR19_9MICO</name>
<feature type="transmembrane region" description="Helical" evidence="1">
    <location>
        <begin position="76"/>
        <end position="102"/>
    </location>
</feature>
<dbReference type="EMBL" id="BAABLO010000001">
    <property type="protein sequence ID" value="GAA4711118.1"/>
    <property type="molecule type" value="Genomic_DNA"/>
</dbReference>
<feature type="transmembrane region" description="Helical" evidence="1">
    <location>
        <begin position="6"/>
        <end position="24"/>
    </location>
</feature>
<protein>
    <recommendedName>
        <fullName evidence="4">NADH-quinone oxidoreductase subunit J</fullName>
    </recommendedName>
</protein>
<keyword evidence="3" id="KW-1185">Reference proteome</keyword>
<gene>
    <name evidence="2" type="ORF">GCM10025782_03990</name>
</gene>
<evidence type="ECO:0000313" key="2">
    <source>
        <dbReference type="EMBL" id="GAA4711118.1"/>
    </source>
</evidence>
<evidence type="ECO:0000256" key="1">
    <source>
        <dbReference type="SAM" id="Phobius"/>
    </source>
</evidence>